<dbReference type="SUPFAM" id="SSF55785">
    <property type="entry name" value="PYP-like sensor domain (PAS domain)"/>
    <property type="match status" value="1"/>
</dbReference>
<evidence type="ECO:0000313" key="2">
    <source>
        <dbReference type="EMBL" id="MBH9579626.1"/>
    </source>
</evidence>
<reference evidence="2" key="1">
    <citation type="submission" date="2020-12" db="EMBL/GenBank/DDBJ databases">
        <title>The genome sequence of Inhella sp. 1Y17.</title>
        <authorList>
            <person name="Liu Y."/>
        </authorList>
    </citation>
    <scope>NUCLEOTIDE SEQUENCE</scope>
    <source>
        <strain evidence="2">1Y17</strain>
    </source>
</reference>
<dbReference type="InterPro" id="IPR035965">
    <property type="entry name" value="PAS-like_dom_sf"/>
</dbReference>
<accession>A0A931J7F5</accession>
<feature type="domain" description="PAS fold-4" evidence="1">
    <location>
        <begin position="17"/>
        <end position="64"/>
    </location>
</feature>
<dbReference type="InterPro" id="IPR000014">
    <property type="entry name" value="PAS"/>
</dbReference>
<dbReference type="InterPro" id="IPR013656">
    <property type="entry name" value="PAS_4"/>
</dbReference>
<keyword evidence="3" id="KW-1185">Reference proteome</keyword>
<organism evidence="2 3">
    <name type="scientific">Inhella proteolytica</name>
    <dbReference type="NCBI Taxonomy" id="2795029"/>
    <lineage>
        <taxon>Bacteria</taxon>
        <taxon>Pseudomonadati</taxon>
        <taxon>Pseudomonadota</taxon>
        <taxon>Betaproteobacteria</taxon>
        <taxon>Burkholderiales</taxon>
        <taxon>Sphaerotilaceae</taxon>
        <taxon>Inhella</taxon>
    </lineage>
</organism>
<dbReference type="RefSeq" id="WP_198113573.1">
    <property type="nucleotide sequence ID" value="NZ_JAEDAK010000027.1"/>
</dbReference>
<comment type="caution">
    <text evidence="2">The sequence shown here is derived from an EMBL/GenBank/DDBJ whole genome shotgun (WGS) entry which is preliminary data.</text>
</comment>
<dbReference type="Proteomes" id="UP000613266">
    <property type="component" value="Unassembled WGS sequence"/>
</dbReference>
<sequence length="68" mass="7848">MDDRIGTELAAYALRVVDRAPSMLAYWDARQVCHFANEAYRTWFGVEPRDLIGKCIWELLGPDLYALN</sequence>
<proteinExistence type="predicted"/>
<dbReference type="Pfam" id="PF08448">
    <property type="entry name" value="PAS_4"/>
    <property type="match status" value="1"/>
</dbReference>
<dbReference type="CDD" id="cd00130">
    <property type="entry name" value="PAS"/>
    <property type="match status" value="1"/>
</dbReference>
<dbReference type="Gene3D" id="3.30.450.20">
    <property type="entry name" value="PAS domain"/>
    <property type="match status" value="1"/>
</dbReference>
<evidence type="ECO:0000259" key="1">
    <source>
        <dbReference type="Pfam" id="PF08448"/>
    </source>
</evidence>
<evidence type="ECO:0000313" key="3">
    <source>
        <dbReference type="Proteomes" id="UP000613266"/>
    </source>
</evidence>
<name>A0A931J7F5_9BURK</name>
<dbReference type="EMBL" id="JAEDAK010000027">
    <property type="protein sequence ID" value="MBH9579626.1"/>
    <property type="molecule type" value="Genomic_DNA"/>
</dbReference>
<dbReference type="AlphaFoldDB" id="A0A931J7F5"/>
<gene>
    <name evidence="2" type="ORF">I7X39_22250</name>
</gene>
<protein>
    <submittedName>
        <fullName evidence="2">PAS domain-containing protein</fullName>
    </submittedName>
</protein>